<protein>
    <recommendedName>
        <fullName evidence="1">IrrE N-terminal-like domain-containing protein</fullName>
    </recommendedName>
</protein>
<evidence type="ECO:0000313" key="3">
    <source>
        <dbReference type="Proteomes" id="UP000000322"/>
    </source>
</evidence>
<dbReference type="Pfam" id="PF06114">
    <property type="entry name" value="Peptidase_M78"/>
    <property type="match status" value="1"/>
</dbReference>
<dbReference type="eggNOG" id="COG2856">
    <property type="taxonomic scope" value="Bacteria"/>
</dbReference>
<keyword evidence="3" id="KW-1185">Reference proteome</keyword>
<sequence>MFNPWRRLRELDHVELTWAVMPGVLGLTDGRRRILLHPHQSQAQRRSTLAHELAHLELRHGPGGSAGEERDACALAATWLVPLDRLVDAARWARSMQELADELWVDVDTVETRLAILTEPERAELVRVCAEVDVP</sequence>
<evidence type="ECO:0000313" key="2">
    <source>
        <dbReference type="EMBL" id="ACZ21558.1"/>
    </source>
</evidence>
<gene>
    <name evidence="2" type="ordered locus">Sked_16230</name>
</gene>
<reference evidence="2 3" key="1">
    <citation type="journal article" date="2009" name="Stand. Genomic Sci.">
        <title>Complete genome sequence of Sanguibacter keddieii type strain (ST-74).</title>
        <authorList>
            <person name="Ivanova N."/>
            <person name="Sikorski J."/>
            <person name="Sims D."/>
            <person name="Brettin T."/>
            <person name="Detter J.C."/>
            <person name="Han C."/>
            <person name="Lapidus A."/>
            <person name="Copeland A."/>
            <person name="Glavina Del Rio T."/>
            <person name="Nolan M."/>
            <person name="Chen F."/>
            <person name="Lucas S."/>
            <person name="Tice H."/>
            <person name="Cheng J.F."/>
            <person name="Bruce D."/>
            <person name="Goodwin L."/>
            <person name="Pitluck S."/>
            <person name="Pati A."/>
            <person name="Mavromatis K."/>
            <person name="Chen A."/>
            <person name="Palaniappan K."/>
            <person name="D'haeseleer P."/>
            <person name="Chain P."/>
            <person name="Bristow J."/>
            <person name="Eisen J.A."/>
            <person name="Markowitz V."/>
            <person name="Hugenholtz P."/>
            <person name="Goker M."/>
            <person name="Pukall R."/>
            <person name="Klenk H.P."/>
            <person name="Kyrpides N.C."/>
        </authorList>
    </citation>
    <scope>NUCLEOTIDE SEQUENCE [LARGE SCALE GENOMIC DNA]</scope>
    <source>
        <strain evidence="3">ATCC 51767 / DSM 10542 / NCFB 3025 / ST-74</strain>
    </source>
</reference>
<evidence type="ECO:0000259" key="1">
    <source>
        <dbReference type="Pfam" id="PF06114"/>
    </source>
</evidence>
<dbReference type="AlphaFoldDB" id="D1BGI1"/>
<dbReference type="EMBL" id="CP001819">
    <property type="protein sequence ID" value="ACZ21558.1"/>
    <property type="molecule type" value="Genomic_DNA"/>
</dbReference>
<dbReference type="STRING" id="446469.Sked_16230"/>
<dbReference type="RefSeq" id="WP_012866627.1">
    <property type="nucleotide sequence ID" value="NC_013521.1"/>
</dbReference>
<dbReference type="InterPro" id="IPR010359">
    <property type="entry name" value="IrrE_HExxH"/>
</dbReference>
<name>D1BGI1_SANKS</name>
<accession>D1BGI1</accession>
<organism evidence="2 3">
    <name type="scientific">Sanguibacter keddieii (strain ATCC 51767 / DSM 10542 / NCFB 3025 / ST-74)</name>
    <dbReference type="NCBI Taxonomy" id="446469"/>
    <lineage>
        <taxon>Bacteria</taxon>
        <taxon>Bacillati</taxon>
        <taxon>Actinomycetota</taxon>
        <taxon>Actinomycetes</taxon>
        <taxon>Micrococcales</taxon>
        <taxon>Sanguibacteraceae</taxon>
        <taxon>Sanguibacter</taxon>
    </lineage>
</organism>
<dbReference type="KEGG" id="ske:Sked_16230"/>
<dbReference type="OrthoDB" id="4727201at2"/>
<dbReference type="HOGENOM" id="CLU_150682_1_0_11"/>
<proteinExistence type="predicted"/>
<feature type="domain" description="IrrE N-terminal-like" evidence="1">
    <location>
        <begin position="28"/>
        <end position="114"/>
    </location>
</feature>
<dbReference type="Proteomes" id="UP000000322">
    <property type="component" value="Chromosome"/>
</dbReference>